<dbReference type="AlphaFoldDB" id="A0A0A9HAP5"/>
<accession>A0A0A9HAP5</accession>
<sequence>MILAVCFTTSSFYVRIPISRDRKPIPQRSILWHITTAENIAITRFSLPLQKNK</sequence>
<proteinExistence type="predicted"/>
<protein>
    <submittedName>
        <fullName evidence="1">Uncharacterized protein</fullName>
    </submittedName>
</protein>
<evidence type="ECO:0000313" key="1">
    <source>
        <dbReference type="EMBL" id="JAE33822.1"/>
    </source>
</evidence>
<dbReference type="EMBL" id="GBRH01164074">
    <property type="protein sequence ID" value="JAE33822.1"/>
    <property type="molecule type" value="Transcribed_RNA"/>
</dbReference>
<reference evidence="1" key="1">
    <citation type="submission" date="2014-09" db="EMBL/GenBank/DDBJ databases">
        <authorList>
            <person name="Magalhaes I.L.F."/>
            <person name="Oliveira U."/>
            <person name="Santos F.R."/>
            <person name="Vidigal T.H.D.A."/>
            <person name="Brescovit A.D."/>
            <person name="Santos A.J."/>
        </authorList>
    </citation>
    <scope>NUCLEOTIDE SEQUENCE</scope>
    <source>
        <tissue evidence="1">Shoot tissue taken approximately 20 cm above the soil surface</tissue>
    </source>
</reference>
<organism evidence="1">
    <name type="scientific">Arundo donax</name>
    <name type="common">Giant reed</name>
    <name type="synonym">Donax arundinaceus</name>
    <dbReference type="NCBI Taxonomy" id="35708"/>
    <lineage>
        <taxon>Eukaryota</taxon>
        <taxon>Viridiplantae</taxon>
        <taxon>Streptophyta</taxon>
        <taxon>Embryophyta</taxon>
        <taxon>Tracheophyta</taxon>
        <taxon>Spermatophyta</taxon>
        <taxon>Magnoliopsida</taxon>
        <taxon>Liliopsida</taxon>
        <taxon>Poales</taxon>
        <taxon>Poaceae</taxon>
        <taxon>PACMAD clade</taxon>
        <taxon>Arundinoideae</taxon>
        <taxon>Arundineae</taxon>
        <taxon>Arundo</taxon>
    </lineage>
</organism>
<name>A0A0A9HAP5_ARUDO</name>
<reference evidence="1" key="2">
    <citation type="journal article" date="2015" name="Data Brief">
        <title>Shoot transcriptome of the giant reed, Arundo donax.</title>
        <authorList>
            <person name="Barrero R.A."/>
            <person name="Guerrero F.D."/>
            <person name="Moolhuijzen P."/>
            <person name="Goolsby J.A."/>
            <person name="Tidwell J."/>
            <person name="Bellgard S.E."/>
            <person name="Bellgard M.I."/>
        </authorList>
    </citation>
    <scope>NUCLEOTIDE SEQUENCE</scope>
    <source>
        <tissue evidence="1">Shoot tissue taken approximately 20 cm above the soil surface</tissue>
    </source>
</reference>